<dbReference type="PANTHER" id="PTHR43711:SF31">
    <property type="entry name" value="HISTIDINE KINASE"/>
    <property type="match status" value="1"/>
</dbReference>
<comment type="catalytic activity">
    <reaction evidence="1">
        <text>ATP + protein L-histidine = ADP + protein N-phospho-L-histidine.</text>
        <dbReference type="EC" id="2.7.13.3"/>
    </reaction>
</comment>
<dbReference type="InterPro" id="IPR004358">
    <property type="entry name" value="Sig_transdc_His_kin-like_C"/>
</dbReference>
<dbReference type="SUPFAM" id="SSF55874">
    <property type="entry name" value="ATPase domain of HSP90 chaperone/DNA topoisomerase II/histidine kinase"/>
    <property type="match status" value="1"/>
</dbReference>
<evidence type="ECO:0000256" key="6">
    <source>
        <dbReference type="ARBA" id="ARBA00023012"/>
    </source>
</evidence>
<keyword evidence="5 9" id="KW-0418">Kinase</keyword>
<dbReference type="Pfam" id="PF00512">
    <property type="entry name" value="HisKA"/>
    <property type="match status" value="1"/>
</dbReference>
<gene>
    <name evidence="9" type="ORF">ACFFI0_13005</name>
</gene>
<feature type="domain" description="Histidine kinase" evidence="8">
    <location>
        <begin position="317"/>
        <end position="533"/>
    </location>
</feature>
<reference evidence="9 10" key="1">
    <citation type="submission" date="2024-09" db="EMBL/GenBank/DDBJ databases">
        <authorList>
            <person name="Sun Q."/>
            <person name="Mori K."/>
        </authorList>
    </citation>
    <scope>NUCLEOTIDE SEQUENCE [LARGE SCALE GENOMIC DNA]</scope>
    <source>
        <strain evidence="9 10">CCM 7765</strain>
    </source>
</reference>
<keyword evidence="6" id="KW-0902">Two-component regulatory system</keyword>
<dbReference type="Proteomes" id="UP001589774">
    <property type="component" value="Unassembled WGS sequence"/>
</dbReference>
<feature type="transmembrane region" description="Helical" evidence="7">
    <location>
        <begin position="7"/>
        <end position="28"/>
    </location>
</feature>
<feature type="transmembrane region" description="Helical" evidence="7">
    <location>
        <begin position="276"/>
        <end position="302"/>
    </location>
</feature>
<keyword evidence="7" id="KW-0472">Membrane</keyword>
<dbReference type="CDD" id="cd00082">
    <property type="entry name" value="HisKA"/>
    <property type="match status" value="1"/>
</dbReference>
<keyword evidence="10" id="KW-1185">Reference proteome</keyword>
<dbReference type="InterPro" id="IPR036097">
    <property type="entry name" value="HisK_dim/P_sf"/>
</dbReference>
<comment type="caution">
    <text evidence="9">The sequence shown here is derived from an EMBL/GenBank/DDBJ whole genome shotgun (WGS) entry which is preliminary data.</text>
</comment>
<dbReference type="SMART" id="SM00388">
    <property type="entry name" value="HisKA"/>
    <property type="match status" value="1"/>
</dbReference>
<dbReference type="InterPro" id="IPR003594">
    <property type="entry name" value="HATPase_dom"/>
</dbReference>
<dbReference type="PRINTS" id="PR00344">
    <property type="entry name" value="BCTRLSENSOR"/>
</dbReference>
<evidence type="ECO:0000256" key="5">
    <source>
        <dbReference type="ARBA" id="ARBA00022777"/>
    </source>
</evidence>
<dbReference type="Gene3D" id="3.30.565.10">
    <property type="entry name" value="Histidine kinase-like ATPase, C-terminal domain"/>
    <property type="match status" value="1"/>
</dbReference>
<dbReference type="InterPro" id="IPR036890">
    <property type="entry name" value="HATPase_C_sf"/>
</dbReference>
<accession>A0ABV6HK44</accession>
<keyword evidence="7" id="KW-1133">Transmembrane helix</keyword>
<dbReference type="Gene3D" id="1.10.287.130">
    <property type="match status" value="1"/>
</dbReference>
<dbReference type="InterPro" id="IPR005467">
    <property type="entry name" value="His_kinase_dom"/>
</dbReference>
<dbReference type="InterPro" id="IPR050736">
    <property type="entry name" value="Sensor_HK_Regulatory"/>
</dbReference>
<name>A0ABV6HK44_9SPHI</name>
<dbReference type="PROSITE" id="PS50109">
    <property type="entry name" value="HIS_KIN"/>
    <property type="match status" value="1"/>
</dbReference>
<keyword evidence="4" id="KW-0808">Transferase</keyword>
<dbReference type="CDD" id="cd00075">
    <property type="entry name" value="HATPase"/>
    <property type="match status" value="1"/>
</dbReference>
<dbReference type="SUPFAM" id="SSF47384">
    <property type="entry name" value="Homodimeric domain of signal transducing histidine kinase"/>
    <property type="match status" value="1"/>
</dbReference>
<evidence type="ECO:0000256" key="4">
    <source>
        <dbReference type="ARBA" id="ARBA00022679"/>
    </source>
</evidence>
<dbReference type="EC" id="2.7.13.3" evidence="2"/>
<dbReference type="Pfam" id="PF02518">
    <property type="entry name" value="HATPase_c"/>
    <property type="match status" value="1"/>
</dbReference>
<dbReference type="GO" id="GO:0016301">
    <property type="term" value="F:kinase activity"/>
    <property type="evidence" value="ECO:0007669"/>
    <property type="project" value="UniProtKB-KW"/>
</dbReference>
<dbReference type="SMART" id="SM00387">
    <property type="entry name" value="HATPase_c"/>
    <property type="match status" value="1"/>
</dbReference>
<dbReference type="PANTHER" id="PTHR43711">
    <property type="entry name" value="TWO-COMPONENT HISTIDINE KINASE"/>
    <property type="match status" value="1"/>
</dbReference>
<evidence type="ECO:0000259" key="8">
    <source>
        <dbReference type="PROSITE" id="PS50109"/>
    </source>
</evidence>
<sequence>MSKQHRYLLGLITLASLVTIVFQCFWLVGNYQHEKENFIAYAERLLFESMQEERELQFRSAYPEAYTSLKQGGFPAARQLFYQQADEKNRVAALAISGVPATAIAANDTLAHDSLPMQGVFPVALMHMDFHALQKRYRNKLGPDLQNVFFLDTLKAKRVDDKGIEAGMVGPTPRLFKMSGSSKTTISVTRSLPARPAEPIRLHTLTRPVFGIAMRSGSDRNGSLRGHHFSVPFGKTNPKVIVDFPIQATTMMLDPSKDLFLSLYLKTPTWWIFRHLAWALLSSFALTSLTIGCLVYLLYTIFKQKKLADIKNDFVNNMTHELKTPLATVLAATETLQQLRLKDNQQKADLYLQMTHRSATHLTNLIDQILHLAVGEKKGMHLHPEPVDTNKLLLQLVETHQLINQHQVTLSIEEEVPLINVDKMHIVNAVNNLLDNAIKYTVEPINIRVISKMENGQWVLSIADNGIGIASADIKHIFQPFYRVPTGNIHRVKGFGLGLHYVKQVITQHKGQIEVISTPGKGTTFTIYLPLNI</sequence>
<evidence type="ECO:0000256" key="3">
    <source>
        <dbReference type="ARBA" id="ARBA00022553"/>
    </source>
</evidence>
<evidence type="ECO:0000313" key="9">
    <source>
        <dbReference type="EMBL" id="MFC0319236.1"/>
    </source>
</evidence>
<dbReference type="RefSeq" id="WP_130857746.1">
    <property type="nucleotide sequence ID" value="NZ_JBHLWO010000002.1"/>
</dbReference>
<keyword evidence="3" id="KW-0597">Phosphoprotein</keyword>
<dbReference type="EMBL" id="JBHLWO010000002">
    <property type="protein sequence ID" value="MFC0319236.1"/>
    <property type="molecule type" value="Genomic_DNA"/>
</dbReference>
<organism evidence="9 10">
    <name type="scientific">Olivibacter oleidegradans</name>
    <dbReference type="NCBI Taxonomy" id="760123"/>
    <lineage>
        <taxon>Bacteria</taxon>
        <taxon>Pseudomonadati</taxon>
        <taxon>Bacteroidota</taxon>
        <taxon>Sphingobacteriia</taxon>
        <taxon>Sphingobacteriales</taxon>
        <taxon>Sphingobacteriaceae</taxon>
        <taxon>Olivibacter</taxon>
    </lineage>
</organism>
<evidence type="ECO:0000256" key="7">
    <source>
        <dbReference type="SAM" id="Phobius"/>
    </source>
</evidence>
<keyword evidence="7" id="KW-0812">Transmembrane</keyword>
<evidence type="ECO:0000313" key="10">
    <source>
        <dbReference type="Proteomes" id="UP001589774"/>
    </source>
</evidence>
<protein>
    <recommendedName>
        <fullName evidence="2">histidine kinase</fullName>
        <ecNumber evidence="2">2.7.13.3</ecNumber>
    </recommendedName>
</protein>
<dbReference type="InterPro" id="IPR003661">
    <property type="entry name" value="HisK_dim/P_dom"/>
</dbReference>
<proteinExistence type="predicted"/>
<evidence type="ECO:0000256" key="1">
    <source>
        <dbReference type="ARBA" id="ARBA00000085"/>
    </source>
</evidence>
<evidence type="ECO:0000256" key="2">
    <source>
        <dbReference type="ARBA" id="ARBA00012438"/>
    </source>
</evidence>